<protein>
    <recommendedName>
        <fullName evidence="1">Transposase Tc1-like domain-containing protein</fullName>
    </recommendedName>
</protein>
<reference evidence="2" key="3">
    <citation type="submission" date="2025-09" db="UniProtKB">
        <authorList>
            <consortium name="Ensembl"/>
        </authorList>
    </citation>
    <scope>IDENTIFICATION</scope>
</reference>
<reference evidence="2 3" key="1">
    <citation type="submission" date="2020-06" db="EMBL/GenBank/DDBJ databases">
        <authorList>
            <consortium name="Wellcome Sanger Institute Data Sharing"/>
        </authorList>
    </citation>
    <scope>NUCLEOTIDE SEQUENCE [LARGE SCALE GENOMIC DNA]</scope>
</reference>
<proteinExistence type="predicted"/>
<dbReference type="Proteomes" id="UP000694580">
    <property type="component" value="Chromosome 10"/>
</dbReference>
<dbReference type="GO" id="GO:0015074">
    <property type="term" value="P:DNA integration"/>
    <property type="evidence" value="ECO:0007669"/>
    <property type="project" value="InterPro"/>
</dbReference>
<name>A0AAY4C8L1_9TELE</name>
<dbReference type="GO" id="GO:0006313">
    <property type="term" value="P:DNA transposition"/>
    <property type="evidence" value="ECO:0007669"/>
    <property type="project" value="InterPro"/>
</dbReference>
<organism evidence="2 3">
    <name type="scientific">Denticeps clupeoides</name>
    <name type="common">denticle herring</name>
    <dbReference type="NCBI Taxonomy" id="299321"/>
    <lineage>
        <taxon>Eukaryota</taxon>
        <taxon>Metazoa</taxon>
        <taxon>Chordata</taxon>
        <taxon>Craniata</taxon>
        <taxon>Vertebrata</taxon>
        <taxon>Euteleostomi</taxon>
        <taxon>Actinopterygii</taxon>
        <taxon>Neopterygii</taxon>
        <taxon>Teleostei</taxon>
        <taxon>Clupei</taxon>
        <taxon>Clupeiformes</taxon>
        <taxon>Denticipitoidei</taxon>
        <taxon>Denticipitidae</taxon>
        <taxon>Denticeps</taxon>
    </lineage>
</organism>
<keyword evidence="3" id="KW-1185">Reference proteome</keyword>
<evidence type="ECO:0000313" key="3">
    <source>
        <dbReference type="Proteomes" id="UP000694580"/>
    </source>
</evidence>
<dbReference type="GO" id="GO:0003677">
    <property type="term" value="F:DNA binding"/>
    <property type="evidence" value="ECO:0007669"/>
    <property type="project" value="InterPro"/>
</dbReference>
<dbReference type="InterPro" id="IPR002492">
    <property type="entry name" value="Transposase_Tc1-like"/>
</dbReference>
<sequence>GRLGGIAVGGCFGTILCSWLHRTTGKVHDRPRSGAPRVTDRNGDQNLRTYALRHRYATPTQLQATSMHVSTETVRNRLHDGGVKVRHPQVGVVLTTQHRRACLSFAREHQDWQIRHWRPVIHSSSYTEVVLINFIFDECDEIYHVMFLTKQKLDFC</sequence>
<dbReference type="Pfam" id="PF01498">
    <property type="entry name" value="HTH_Tnp_Tc3_2"/>
    <property type="match status" value="1"/>
</dbReference>
<evidence type="ECO:0000259" key="1">
    <source>
        <dbReference type="Pfam" id="PF01498"/>
    </source>
</evidence>
<reference evidence="2" key="2">
    <citation type="submission" date="2025-08" db="UniProtKB">
        <authorList>
            <consortium name="Ensembl"/>
        </authorList>
    </citation>
    <scope>IDENTIFICATION</scope>
</reference>
<feature type="domain" description="Transposase Tc1-like" evidence="1">
    <location>
        <begin position="46"/>
        <end position="111"/>
    </location>
</feature>
<evidence type="ECO:0000313" key="2">
    <source>
        <dbReference type="Ensembl" id="ENSDCDP00010029134.1"/>
    </source>
</evidence>
<dbReference type="Ensembl" id="ENSDCDT00010035923.1">
    <property type="protein sequence ID" value="ENSDCDP00010029134.1"/>
    <property type="gene ID" value="ENSDCDG00010018346.1"/>
</dbReference>
<dbReference type="AlphaFoldDB" id="A0AAY4C8L1"/>
<accession>A0AAY4C8L1</accession>